<name>W6M420_9GAMM</name>
<accession>W6M420</accession>
<dbReference type="RefSeq" id="WP_048672869.1">
    <property type="nucleotide sequence ID" value="NZ_CBTJ020000040.1"/>
</dbReference>
<reference evidence="1" key="1">
    <citation type="submission" date="2013-07" db="EMBL/GenBank/DDBJ databases">
        <authorList>
            <person name="McIlroy S."/>
        </authorList>
    </citation>
    <scope>NUCLEOTIDE SEQUENCE [LARGE SCALE GENOMIC DNA]</scope>
    <source>
        <strain evidence="1">Run_A_D11</strain>
    </source>
</reference>
<gene>
    <name evidence="1" type="ORF">BN873_330028</name>
</gene>
<evidence type="ECO:0000313" key="1">
    <source>
        <dbReference type="EMBL" id="CDI02551.1"/>
    </source>
</evidence>
<dbReference type="EMBL" id="CBTJ020000040">
    <property type="protein sequence ID" value="CDI02551.1"/>
    <property type="molecule type" value="Genomic_DNA"/>
</dbReference>
<protein>
    <submittedName>
        <fullName evidence="1">Uncharacterized protein</fullName>
    </submittedName>
</protein>
<sequence length="130" mass="14231">MRQIADSIQLGKEWTELQPTPPLVVSEQVQSIAIAMPNLPDWEIRPESASFVMPGGTPIKIEVELLAADGARFILDSVGLGQGLLFSRRPQDPSPSASRLPSGMAFTSVRLRSDQPLQGGRVMWICITNY</sequence>
<dbReference type="Proteomes" id="UP000035760">
    <property type="component" value="Unassembled WGS sequence"/>
</dbReference>
<keyword evidence="2" id="KW-1185">Reference proteome</keyword>
<proteinExistence type="predicted"/>
<evidence type="ECO:0000313" key="2">
    <source>
        <dbReference type="Proteomes" id="UP000035760"/>
    </source>
</evidence>
<dbReference type="AlphaFoldDB" id="W6M420"/>
<organism evidence="1 2">
    <name type="scientific">Candidatus Competibacter denitrificans Run_A_D11</name>
    <dbReference type="NCBI Taxonomy" id="1400863"/>
    <lineage>
        <taxon>Bacteria</taxon>
        <taxon>Pseudomonadati</taxon>
        <taxon>Pseudomonadota</taxon>
        <taxon>Gammaproteobacteria</taxon>
        <taxon>Candidatus Competibacteraceae</taxon>
        <taxon>Candidatus Competibacter</taxon>
    </lineage>
</organism>
<comment type="caution">
    <text evidence="1">The sequence shown here is derived from an EMBL/GenBank/DDBJ whole genome shotgun (WGS) entry which is preliminary data.</text>
</comment>
<reference evidence="1" key="2">
    <citation type="submission" date="2014-03" db="EMBL/GenBank/DDBJ databases">
        <title>Candidatus Competibacter-lineage genomes retrieved from metagenomes reveal functional metabolic diversity.</title>
        <authorList>
            <person name="McIlroy S.J."/>
            <person name="Albertsen M."/>
            <person name="Andresen E.K."/>
            <person name="Saunders A.M."/>
            <person name="Kristiansen R."/>
            <person name="Stokholm-Bjerregaard M."/>
            <person name="Nielsen K.L."/>
            <person name="Nielsen P.H."/>
        </authorList>
    </citation>
    <scope>NUCLEOTIDE SEQUENCE</scope>
    <source>
        <strain evidence="1">Run_A_D11</strain>
    </source>
</reference>